<accession>A0A024G581</accession>
<dbReference type="EMBL" id="CAIX01000019">
    <property type="protein sequence ID" value="CCI41454.1"/>
    <property type="molecule type" value="Genomic_DNA"/>
</dbReference>
<comment type="caution">
    <text evidence="1">The sequence shown here is derived from an EMBL/GenBank/DDBJ whole genome shotgun (WGS) entry which is preliminary data.</text>
</comment>
<dbReference type="AlphaFoldDB" id="A0A024G581"/>
<evidence type="ECO:0000313" key="2">
    <source>
        <dbReference type="Proteomes" id="UP000053237"/>
    </source>
</evidence>
<protein>
    <submittedName>
        <fullName evidence="1">Uncharacterized protein</fullName>
    </submittedName>
</protein>
<keyword evidence="2" id="KW-1185">Reference proteome</keyword>
<gene>
    <name evidence="1" type="ORF">BN9_022380</name>
</gene>
<sequence>MANDISSNFRTFARKKLQEAKEKTASLVNVTASKASTLKAVVPSTSFAFYSKAQEAKNDTQDFSQSDLMQRLQHANSQLSVTMDAFGVDTMKNTLSNLDSINDSLIYTVENLKEYEQTLKVFQRHLLEFTSDDHKDVSHGDGETISDS</sequence>
<organism evidence="1 2">
    <name type="scientific">Albugo candida</name>
    <dbReference type="NCBI Taxonomy" id="65357"/>
    <lineage>
        <taxon>Eukaryota</taxon>
        <taxon>Sar</taxon>
        <taxon>Stramenopiles</taxon>
        <taxon>Oomycota</taxon>
        <taxon>Peronosporomycetes</taxon>
        <taxon>Albuginales</taxon>
        <taxon>Albuginaceae</taxon>
        <taxon>Albugo</taxon>
    </lineage>
</organism>
<reference evidence="1 2" key="1">
    <citation type="submission" date="2012-05" db="EMBL/GenBank/DDBJ databases">
        <title>Recombination and specialization in a pathogen metapopulation.</title>
        <authorList>
            <person name="Gardiner A."/>
            <person name="Kemen E."/>
            <person name="Schultz-Larsen T."/>
            <person name="MacLean D."/>
            <person name="Van Oosterhout C."/>
            <person name="Jones J.D.G."/>
        </authorList>
    </citation>
    <scope>NUCLEOTIDE SEQUENCE [LARGE SCALE GENOMIC DNA]</scope>
    <source>
        <strain evidence="1 2">Ac Nc2</strain>
    </source>
</reference>
<name>A0A024G581_9STRA</name>
<dbReference type="OrthoDB" id="72597at2759"/>
<proteinExistence type="predicted"/>
<evidence type="ECO:0000313" key="1">
    <source>
        <dbReference type="EMBL" id="CCI41454.1"/>
    </source>
</evidence>
<dbReference type="InParanoid" id="A0A024G581"/>
<dbReference type="Proteomes" id="UP000053237">
    <property type="component" value="Unassembled WGS sequence"/>
</dbReference>